<organism evidence="6 7">
    <name type="scientific">Hibiscus syriacus</name>
    <name type="common">Rose of Sharon</name>
    <dbReference type="NCBI Taxonomy" id="106335"/>
    <lineage>
        <taxon>Eukaryota</taxon>
        <taxon>Viridiplantae</taxon>
        <taxon>Streptophyta</taxon>
        <taxon>Embryophyta</taxon>
        <taxon>Tracheophyta</taxon>
        <taxon>Spermatophyta</taxon>
        <taxon>Magnoliopsida</taxon>
        <taxon>eudicotyledons</taxon>
        <taxon>Gunneridae</taxon>
        <taxon>Pentapetalae</taxon>
        <taxon>rosids</taxon>
        <taxon>malvids</taxon>
        <taxon>Malvales</taxon>
        <taxon>Malvaceae</taxon>
        <taxon>Malvoideae</taxon>
        <taxon>Hibiscus</taxon>
    </lineage>
</organism>
<evidence type="ECO:0000256" key="5">
    <source>
        <dbReference type="ARBA" id="ARBA00023027"/>
    </source>
</evidence>
<keyword evidence="3" id="KW-0274">FAD</keyword>
<dbReference type="Gene3D" id="3.50.50.100">
    <property type="match status" value="2"/>
</dbReference>
<keyword evidence="5" id="KW-0520">NAD</keyword>
<name>A0A6A2ZBY7_HIBSY</name>
<dbReference type="GO" id="GO:0005739">
    <property type="term" value="C:mitochondrion"/>
    <property type="evidence" value="ECO:0007669"/>
    <property type="project" value="TreeGrafter"/>
</dbReference>
<protein>
    <submittedName>
        <fullName evidence="6">Uncharacterized protein</fullName>
    </submittedName>
</protein>
<proteinExistence type="inferred from homology"/>
<evidence type="ECO:0000256" key="2">
    <source>
        <dbReference type="ARBA" id="ARBA00022630"/>
    </source>
</evidence>
<gene>
    <name evidence="6" type="ORF">F3Y22_tig00110934pilonHSYRG00006</name>
</gene>
<dbReference type="InterPro" id="IPR045024">
    <property type="entry name" value="NDH-2"/>
</dbReference>
<accession>A0A6A2ZBY7</accession>
<sequence>MTISMGIPWLKLERFEWYKLKTLAYDSIPYMTLDFELDIRVLVEFDKSKFFLALARVARSGLRRSGGISKEEKKRLLHCVIFGGGPTGVEFSGELNDFIMKDVHERYSLVKDYIKVTLIEANEILSSFDVGLRQIGVDQWLHVPSVEDVFALSNCAGFLEQTGKPVLPALAQVAERQGKYLVEVFKRIGKQDGGKAFSAEDMSPGDPCL</sequence>
<dbReference type="PANTHER" id="PTHR43706">
    <property type="entry name" value="NADH DEHYDROGENASE"/>
    <property type="match status" value="1"/>
</dbReference>
<evidence type="ECO:0000256" key="4">
    <source>
        <dbReference type="ARBA" id="ARBA00023002"/>
    </source>
</evidence>
<comment type="caution">
    <text evidence="6">The sequence shown here is derived from an EMBL/GenBank/DDBJ whole genome shotgun (WGS) entry which is preliminary data.</text>
</comment>
<dbReference type="EMBL" id="VEPZ02001169">
    <property type="protein sequence ID" value="KAE8689501.1"/>
    <property type="molecule type" value="Genomic_DNA"/>
</dbReference>
<dbReference type="PANTHER" id="PTHR43706:SF4">
    <property type="entry name" value="NADH:UBIQUINONE REDUCTASE (NON-ELECTROGENIC)"/>
    <property type="match status" value="1"/>
</dbReference>
<evidence type="ECO:0000313" key="7">
    <source>
        <dbReference type="Proteomes" id="UP000436088"/>
    </source>
</evidence>
<dbReference type="GO" id="GO:0003954">
    <property type="term" value="F:NADH dehydrogenase activity"/>
    <property type="evidence" value="ECO:0007669"/>
    <property type="project" value="InterPro"/>
</dbReference>
<evidence type="ECO:0000256" key="1">
    <source>
        <dbReference type="ARBA" id="ARBA00005272"/>
    </source>
</evidence>
<keyword evidence="4" id="KW-0560">Oxidoreductase</keyword>
<evidence type="ECO:0000313" key="6">
    <source>
        <dbReference type="EMBL" id="KAE8689501.1"/>
    </source>
</evidence>
<evidence type="ECO:0000256" key="3">
    <source>
        <dbReference type="ARBA" id="ARBA00022827"/>
    </source>
</evidence>
<dbReference type="AlphaFoldDB" id="A0A6A2ZBY7"/>
<dbReference type="Proteomes" id="UP000436088">
    <property type="component" value="Unassembled WGS sequence"/>
</dbReference>
<keyword evidence="7" id="KW-1185">Reference proteome</keyword>
<keyword evidence="2" id="KW-0285">Flavoprotein</keyword>
<reference evidence="6" key="1">
    <citation type="submission" date="2019-09" db="EMBL/GenBank/DDBJ databases">
        <title>Draft genome information of white flower Hibiscus syriacus.</title>
        <authorList>
            <person name="Kim Y.-M."/>
        </authorList>
    </citation>
    <scope>NUCLEOTIDE SEQUENCE [LARGE SCALE GENOMIC DNA]</scope>
    <source>
        <strain evidence="6">YM2019G1</strain>
    </source>
</reference>
<comment type="similarity">
    <text evidence="1">Belongs to the NADH dehydrogenase family.</text>
</comment>